<dbReference type="InterPro" id="IPR050238">
    <property type="entry name" value="DNA_Rep/Repair_Clamp_Loader"/>
</dbReference>
<dbReference type="InterPro" id="IPR027417">
    <property type="entry name" value="P-loop_NTPase"/>
</dbReference>
<gene>
    <name evidence="11" type="primary">dnaX</name>
    <name evidence="14" type="ORF">VF00_C0002G0186</name>
</gene>
<keyword evidence="8 11" id="KW-0067">ATP-binding</keyword>
<evidence type="ECO:0000256" key="12">
    <source>
        <dbReference type="SAM" id="MobiDB-lite"/>
    </source>
</evidence>
<dbReference type="GO" id="GO:0009360">
    <property type="term" value="C:DNA polymerase III complex"/>
    <property type="evidence" value="ECO:0007669"/>
    <property type="project" value="InterPro"/>
</dbReference>
<evidence type="ECO:0000259" key="13">
    <source>
        <dbReference type="SMART" id="SM00382"/>
    </source>
</evidence>
<keyword evidence="2 11" id="KW-0808">Transferase</keyword>
<evidence type="ECO:0000313" key="14">
    <source>
        <dbReference type="EMBL" id="KKW26861.1"/>
    </source>
</evidence>
<dbReference type="GO" id="GO:0046872">
    <property type="term" value="F:metal ion binding"/>
    <property type="evidence" value="ECO:0007669"/>
    <property type="project" value="UniProtKB-KW"/>
</dbReference>
<feature type="compositionally biased region" description="Polar residues" evidence="12">
    <location>
        <begin position="366"/>
        <end position="388"/>
    </location>
</feature>
<keyword evidence="7" id="KW-0862">Zinc</keyword>
<evidence type="ECO:0000256" key="7">
    <source>
        <dbReference type="ARBA" id="ARBA00022833"/>
    </source>
</evidence>
<keyword evidence="9 11" id="KW-0239">DNA-directed DNA polymerase</keyword>
<evidence type="ECO:0000256" key="6">
    <source>
        <dbReference type="ARBA" id="ARBA00022741"/>
    </source>
</evidence>
<dbReference type="GO" id="GO:0006261">
    <property type="term" value="P:DNA-templated DNA replication"/>
    <property type="evidence" value="ECO:0007669"/>
    <property type="project" value="TreeGrafter"/>
</dbReference>
<reference evidence="14 15" key="1">
    <citation type="journal article" date="2015" name="Nature">
        <title>rRNA introns, odd ribosomes, and small enigmatic genomes across a large radiation of phyla.</title>
        <authorList>
            <person name="Brown C.T."/>
            <person name="Hug L.A."/>
            <person name="Thomas B.C."/>
            <person name="Sharon I."/>
            <person name="Castelle C.J."/>
            <person name="Singh A."/>
            <person name="Wilkins M.J."/>
            <person name="Williams K.H."/>
            <person name="Banfield J.F."/>
        </authorList>
    </citation>
    <scope>NUCLEOTIDE SEQUENCE [LARGE SCALE GENOMIC DNA]</scope>
</reference>
<evidence type="ECO:0000256" key="3">
    <source>
        <dbReference type="ARBA" id="ARBA00022695"/>
    </source>
</evidence>
<dbReference type="GO" id="GO:0005524">
    <property type="term" value="F:ATP binding"/>
    <property type="evidence" value="ECO:0007669"/>
    <property type="project" value="UniProtKB-KW"/>
</dbReference>
<feature type="region of interest" description="Disordered" evidence="12">
    <location>
        <begin position="365"/>
        <end position="394"/>
    </location>
</feature>
<dbReference type="NCBIfam" id="TIGR02397">
    <property type="entry name" value="dnaX_nterm"/>
    <property type="match status" value="1"/>
</dbReference>
<dbReference type="InterPro" id="IPR008921">
    <property type="entry name" value="DNA_pol3_clamp-load_cplx_C"/>
</dbReference>
<organism evidence="14 15">
    <name type="scientific">candidate division Kazan bacterium GW2011_GWB1_52_7</name>
    <dbReference type="NCBI Taxonomy" id="1620414"/>
    <lineage>
        <taxon>Bacteria</taxon>
        <taxon>Bacteria division Kazan-3B-28</taxon>
    </lineage>
</organism>
<comment type="function">
    <text evidence="11">DNA polymerase III is a complex, multichain enzyme responsible for most of the replicative synthesis in bacteria. This DNA polymerase also exhibits 3' to 5' exonuclease activity.</text>
</comment>
<proteinExistence type="inferred from homology"/>
<dbReference type="InterPro" id="IPR012763">
    <property type="entry name" value="DNA_pol_III_sug/sutau_N"/>
</dbReference>
<dbReference type="EC" id="2.7.7.7" evidence="11"/>
<dbReference type="PANTHER" id="PTHR11669:SF0">
    <property type="entry name" value="PROTEIN STICHEL-LIKE 2"/>
    <property type="match status" value="1"/>
</dbReference>
<dbReference type="GO" id="GO:0003677">
    <property type="term" value="F:DNA binding"/>
    <property type="evidence" value="ECO:0007669"/>
    <property type="project" value="InterPro"/>
</dbReference>
<keyword evidence="6 11" id="KW-0547">Nucleotide-binding</keyword>
<accession>A0A0G1X7A0</accession>
<evidence type="ECO:0000256" key="11">
    <source>
        <dbReference type="RuleBase" id="RU364063"/>
    </source>
</evidence>
<dbReference type="GO" id="GO:0003887">
    <property type="term" value="F:DNA-directed DNA polymerase activity"/>
    <property type="evidence" value="ECO:0007669"/>
    <property type="project" value="UniProtKB-KW"/>
</dbReference>
<keyword evidence="3 11" id="KW-0548">Nucleotidyltransferase</keyword>
<dbReference type="PANTHER" id="PTHR11669">
    <property type="entry name" value="REPLICATION FACTOR C / DNA POLYMERASE III GAMMA-TAU SUBUNIT"/>
    <property type="match status" value="1"/>
</dbReference>
<dbReference type="NCBIfam" id="NF004046">
    <property type="entry name" value="PRK05563.1"/>
    <property type="match status" value="1"/>
</dbReference>
<dbReference type="EMBL" id="LCRB01000002">
    <property type="protein sequence ID" value="KKW26861.1"/>
    <property type="molecule type" value="Genomic_DNA"/>
</dbReference>
<name>A0A0G1X7A0_UNCK3</name>
<dbReference type="Gene3D" id="1.20.272.10">
    <property type="match status" value="1"/>
</dbReference>
<dbReference type="InterPro" id="IPR022754">
    <property type="entry name" value="DNA_pol_III_gamma-3"/>
</dbReference>
<dbReference type="Proteomes" id="UP000034913">
    <property type="component" value="Unassembled WGS sequence"/>
</dbReference>
<dbReference type="Gene3D" id="3.40.50.300">
    <property type="entry name" value="P-loop containing nucleotide triphosphate hydrolases"/>
    <property type="match status" value="1"/>
</dbReference>
<keyword evidence="4 11" id="KW-0235">DNA replication</keyword>
<evidence type="ECO:0000256" key="5">
    <source>
        <dbReference type="ARBA" id="ARBA00022723"/>
    </source>
</evidence>
<evidence type="ECO:0000256" key="9">
    <source>
        <dbReference type="ARBA" id="ARBA00022932"/>
    </source>
</evidence>
<dbReference type="AlphaFoldDB" id="A0A0G1X7A0"/>
<evidence type="ECO:0000256" key="2">
    <source>
        <dbReference type="ARBA" id="ARBA00022679"/>
    </source>
</evidence>
<dbReference type="InterPro" id="IPR003593">
    <property type="entry name" value="AAA+_ATPase"/>
</dbReference>
<evidence type="ECO:0000313" key="15">
    <source>
        <dbReference type="Proteomes" id="UP000034913"/>
    </source>
</evidence>
<dbReference type="Pfam" id="PF13177">
    <property type="entry name" value="DNA_pol3_delta2"/>
    <property type="match status" value="1"/>
</dbReference>
<comment type="subunit">
    <text evidence="11">DNA polymerase III contains a core (composed of alpha, epsilon and theta chains) that associates with a tau subunit. This core dimerizes to form the POLIII' complex. PolIII' associates with the gamma complex (composed of gamma, delta, delta', psi and chi chains) and with the beta chain to form the complete DNA polymerase III complex.</text>
</comment>
<dbReference type="PATRIC" id="fig|1620414.3.peg.423"/>
<evidence type="ECO:0000256" key="8">
    <source>
        <dbReference type="ARBA" id="ARBA00022840"/>
    </source>
</evidence>
<comment type="caution">
    <text evidence="14">The sequence shown here is derived from an EMBL/GenBank/DDBJ whole genome shotgun (WGS) entry which is preliminary data.</text>
</comment>
<evidence type="ECO:0000256" key="1">
    <source>
        <dbReference type="ARBA" id="ARBA00006360"/>
    </source>
</evidence>
<dbReference type="SUPFAM" id="SSF52540">
    <property type="entry name" value="P-loop containing nucleoside triphosphate hydrolases"/>
    <property type="match status" value="1"/>
</dbReference>
<keyword evidence="5" id="KW-0479">Metal-binding</keyword>
<dbReference type="CDD" id="cd00009">
    <property type="entry name" value="AAA"/>
    <property type="match status" value="1"/>
</dbReference>
<dbReference type="SMART" id="SM00382">
    <property type="entry name" value="AAA"/>
    <property type="match status" value="1"/>
</dbReference>
<dbReference type="SUPFAM" id="SSF48019">
    <property type="entry name" value="post-AAA+ oligomerization domain-like"/>
    <property type="match status" value="1"/>
</dbReference>
<dbReference type="Gene3D" id="1.10.8.60">
    <property type="match status" value="1"/>
</dbReference>
<feature type="domain" description="AAA+ ATPase" evidence="13">
    <location>
        <begin position="36"/>
        <end position="182"/>
    </location>
</feature>
<evidence type="ECO:0000256" key="4">
    <source>
        <dbReference type="ARBA" id="ARBA00022705"/>
    </source>
</evidence>
<sequence length="489" mass="53124">MQLAWYRKYRPQTFSEVVGQAHIKTTLLNQIKAGSFGHAYLFAGPKGTGKTSIARILARTVNCLDTNSPAGEGEACGKCAMCQAFDHGQMLDLIEIDAASNTGVDNIRDLIDKIALAPTMGRFKIYVIDEAHMLSKAAFNALLKTLEEPPAHAIFVLATTEPQKFPATIVSRCQRFDFHYLTVSEVADWLKTVAVKEQVKLADAAAELLAQEAGGSMRDAIALLEQAAAAGGEITKDQLTSWLGLVDWTTVYQLMQKVLAGETKAATAQLAQIYQDGYDLHRLAIAWIALVRQILTVKLGNASELGLSADRERQLGPLAEQLTLGEIAWLLEDLMQAATDIKTAAVVQLPLELVIVRAVHQLASAGHNNDNDQPPSSNMTQPPVSNKTGDPKDAVENWPRVVSAVRETHPTLAALLGQAHVDQQSNKLRATFGLPFHKEMVEQPANRQVVMGALQRLGWECTIECVVDAKPATPKGVAVEEVLQVFGQV</sequence>
<comment type="catalytic activity">
    <reaction evidence="10 11">
        <text>DNA(n) + a 2'-deoxyribonucleoside 5'-triphosphate = DNA(n+1) + diphosphate</text>
        <dbReference type="Rhea" id="RHEA:22508"/>
        <dbReference type="Rhea" id="RHEA-COMP:17339"/>
        <dbReference type="Rhea" id="RHEA-COMP:17340"/>
        <dbReference type="ChEBI" id="CHEBI:33019"/>
        <dbReference type="ChEBI" id="CHEBI:61560"/>
        <dbReference type="ChEBI" id="CHEBI:173112"/>
        <dbReference type="EC" id="2.7.7.7"/>
    </reaction>
</comment>
<dbReference type="InterPro" id="IPR045085">
    <property type="entry name" value="HLD_clamp_pol_III_gamma_tau"/>
</dbReference>
<comment type="similarity">
    <text evidence="1 11">Belongs to the DnaX/STICHEL family.</text>
</comment>
<dbReference type="Pfam" id="PF12169">
    <property type="entry name" value="DNA_pol3_gamma3"/>
    <property type="match status" value="1"/>
</dbReference>
<protein>
    <recommendedName>
        <fullName evidence="11">DNA polymerase III subunit gamma/tau</fullName>
        <ecNumber evidence="11">2.7.7.7</ecNumber>
    </recommendedName>
</protein>
<evidence type="ECO:0000256" key="10">
    <source>
        <dbReference type="ARBA" id="ARBA00049244"/>
    </source>
</evidence>
<dbReference type="Pfam" id="PF22608">
    <property type="entry name" value="DNAX_ATPase_lid"/>
    <property type="match status" value="1"/>
</dbReference>
<dbReference type="FunFam" id="3.40.50.300:FF:000014">
    <property type="entry name" value="DNA polymerase III subunit gamma/tau"/>
    <property type="match status" value="1"/>
</dbReference>